<evidence type="ECO:0000256" key="1">
    <source>
        <dbReference type="ARBA" id="ARBA00023015"/>
    </source>
</evidence>
<name>A0AA42CN70_9HYPH</name>
<evidence type="ECO:0000256" key="3">
    <source>
        <dbReference type="ARBA" id="ARBA00023163"/>
    </source>
</evidence>
<dbReference type="InterPro" id="IPR012318">
    <property type="entry name" value="HTH_CRP"/>
</dbReference>
<dbReference type="InterPro" id="IPR036388">
    <property type="entry name" value="WH-like_DNA-bd_sf"/>
</dbReference>
<keyword evidence="2" id="KW-0238">DNA-binding</keyword>
<dbReference type="EMBL" id="JAMOIM010000049">
    <property type="protein sequence ID" value="MCW6512421.1"/>
    <property type="molecule type" value="Genomic_DNA"/>
</dbReference>
<organism evidence="5 6">
    <name type="scientific">Lichenifustis flavocetrariae</name>
    <dbReference type="NCBI Taxonomy" id="2949735"/>
    <lineage>
        <taxon>Bacteria</taxon>
        <taxon>Pseudomonadati</taxon>
        <taxon>Pseudomonadota</taxon>
        <taxon>Alphaproteobacteria</taxon>
        <taxon>Hyphomicrobiales</taxon>
        <taxon>Lichenihabitantaceae</taxon>
        <taxon>Lichenifustis</taxon>
    </lineage>
</organism>
<dbReference type="InterPro" id="IPR014710">
    <property type="entry name" value="RmlC-like_jellyroll"/>
</dbReference>
<evidence type="ECO:0000259" key="4">
    <source>
        <dbReference type="PROSITE" id="PS51063"/>
    </source>
</evidence>
<gene>
    <name evidence="5" type="ORF">M8523_31380</name>
</gene>
<accession>A0AA42CN70</accession>
<dbReference type="SMART" id="SM00419">
    <property type="entry name" value="HTH_CRP"/>
    <property type="match status" value="1"/>
</dbReference>
<dbReference type="SUPFAM" id="SSF46785">
    <property type="entry name" value="Winged helix' DNA-binding domain"/>
    <property type="match status" value="1"/>
</dbReference>
<sequence length="260" mass="28828">MKSVSNVAAFRPAIASVSQRSQFDIVIRKLRSFDHVADEDVSVLASAVSGTRSFDTCASIVTPGKTPPHISALLEGWAGRYKILRNGARQITALYLPGDFIDLHSFLPTKTDDGVIAFSGCKTAQVSHESLQQITETEPRLTRLLWRSTLAAAATHREWLTIMGQMSAGAGTAHLICELYTRLKAVRLADNHRFCCPITQLTLADTLGLSTVHLNRSIQALRAKNLIQWHRDKVTITDWDQLVDWGEFDPTYLQMNEPVG</sequence>
<keyword evidence="1" id="KW-0805">Transcription regulation</keyword>
<dbReference type="SUPFAM" id="SSF51206">
    <property type="entry name" value="cAMP-binding domain-like"/>
    <property type="match status" value="1"/>
</dbReference>
<feature type="domain" description="HTH crp-type" evidence="4">
    <location>
        <begin position="166"/>
        <end position="240"/>
    </location>
</feature>
<reference evidence="5" key="1">
    <citation type="submission" date="2022-05" db="EMBL/GenBank/DDBJ databases">
        <authorList>
            <person name="Pankratov T."/>
        </authorList>
    </citation>
    <scope>NUCLEOTIDE SEQUENCE</scope>
    <source>
        <strain evidence="5">BP6-180914</strain>
    </source>
</reference>
<dbReference type="InterPro" id="IPR018490">
    <property type="entry name" value="cNMP-bd_dom_sf"/>
</dbReference>
<dbReference type="Proteomes" id="UP001165667">
    <property type="component" value="Unassembled WGS sequence"/>
</dbReference>
<dbReference type="InterPro" id="IPR000595">
    <property type="entry name" value="cNMP-bd_dom"/>
</dbReference>
<proteinExistence type="predicted"/>
<dbReference type="CDD" id="cd00038">
    <property type="entry name" value="CAP_ED"/>
    <property type="match status" value="1"/>
</dbReference>
<dbReference type="RefSeq" id="WP_282588797.1">
    <property type="nucleotide sequence ID" value="NZ_JAMOIM010000049.1"/>
</dbReference>
<keyword evidence="3" id="KW-0804">Transcription</keyword>
<evidence type="ECO:0000313" key="6">
    <source>
        <dbReference type="Proteomes" id="UP001165667"/>
    </source>
</evidence>
<dbReference type="Gene3D" id="2.60.120.10">
    <property type="entry name" value="Jelly Rolls"/>
    <property type="match status" value="1"/>
</dbReference>
<dbReference type="PROSITE" id="PS51063">
    <property type="entry name" value="HTH_CRP_2"/>
    <property type="match status" value="1"/>
</dbReference>
<dbReference type="Gene3D" id="1.10.10.10">
    <property type="entry name" value="Winged helix-like DNA-binding domain superfamily/Winged helix DNA-binding domain"/>
    <property type="match status" value="1"/>
</dbReference>
<dbReference type="AlphaFoldDB" id="A0AA42CN70"/>
<protein>
    <submittedName>
        <fullName evidence="5">Crp/Fnr family transcriptional regulator</fullName>
    </submittedName>
</protein>
<dbReference type="InterPro" id="IPR036390">
    <property type="entry name" value="WH_DNA-bd_sf"/>
</dbReference>
<comment type="caution">
    <text evidence="5">The sequence shown here is derived from an EMBL/GenBank/DDBJ whole genome shotgun (WGS) entry which is preliminary data.</text>
</comment>
<keyword evidence="6" id="KW-1185">Reference proteome</keyword>
<dbReference type="GO" id="GO:0003677">
    <property type="term" value="F:DNA binding"/>
    <property type="evidence" value="ECO:0007669"/>
    <property type="project" value="UniProtKB-KW"/>
</dbReference>
<dbReference type="Pfam" id="PF13545">
    <property type="entry name" value="HTH_Crp_2"/>
    <property type="match status" value="1"/>
</dbReference>
<dbReference type="GO" id="GO:0006355">
    <property type="term" value="P:regulation of DNA-templated transcription"/>
    <property type="evidence" value="ECO:0007669"/>
    <property type="project" value="InterPro"/>
</dbReference>
<evidence type="ECO:0000313" key="5">
    <source>
        <dbReference type="EMBL" id="MCW6512421.1"/>
    </source>
</evidence>
<evidence type="ECO:0000256" key="2">
    <source>
        <dbReference type="ARBA" id="ARBA00023125"/>
    </source>
</evidence>
<dbReference type="Pfam" id="PF00027">
    <property type="entry name" value="cNMP_binding"/>
    <property type="match status" value="1"/>
</dbReference>